<evidence type="ECO:0000313" key="7">
    <source>
        <dbReference type="Proteomes" id="UP000502005"/>
    </source>
</evidence>
<dbReference type="GO" id="GO:0003700">
    <property type="term" value="F:DNA-binding transcription factor activity"/>
    <property type="evidence" value="ECO:0007669"/>
    <property type="project" value="TreeGrafter"/>
</dbReference>
<dbReference type="Proteomes" id="UP000502005">
    <property type="component" value="Chromosome"/>
</dbReference>
<dbReference type="InterPro" id="IPR050109">
    <property type="entry name" value="HTH-type_TetR-like_transc_reg"/>
</dbReference>
<evidence type="ECO:0000256" key="2">
    <source>
        <dbReference type="ARBA" id="ARBA00023125"/>
    </source>
</evidence>
<keyword evidence="3" id="KW-0804">Transcription</keyword>
<dbReference type="PANTHER" id="PTHR30055">
    <property type="entry name" value="HTH-TYPE TRANSCRIPTIONAL REGULATOR RUTR"/>
    <property type="match status" value="1"/>
</dbReference>
<dbReference type="AlphaFoldDB" id="A0A6B9FYQ1"/>
<feature type="DNA-binding region" description="H-T-H motif" evidence="4">
    <location>
        <begin position="29"/>
        <end position="48"/>
    </location>
</feature>
<evidence type="ECO:0000256" key="3">
    <source>
        <dbReference type="ARBA" id="ARBA00023163"/>
    </source>
</evidence>
<dbReference type="InterPro" id="IPR009057">
    <property type="entry name" value="Homeodomain-like_sf"/>
</dbReference>
<dbReference type="FunFam" id="1.10.10.60:FF:000141">
    <property type="entry name" value="TetR family transcriptional regulator"/>
    <property type="match status" value="1"/>
</dbReference>
<dbReference type="PRINTS" id="PR00455">
    <property type="entry name" value="HTHTETR"/>
</dbReference>
<dbReference type="Pfam" id="PF14246">
    <property type="entry name" value="TetR_C_7"/>
    <property type="match status" value="1"/>
</dbReference>
<gene>
    <name evidence="6" type="ORF">CUN67_09705</name>
</gene>
<sequence>MRTLTDEKRQAIMTAASAVFQEHGYERASMNEVARRAGGSKATLYNYFPSKEALFEAVVRAYSTHYLTEASAELLQSESAALSLESKLQRFGKGMLSVLMTDSQALQLYRVVVGEAGHSDIGALFHDSGVRESMEILASLMKKHMELGELAENCPMLRARQFSSLLRAEVDELMLKKEMDTYSEARIAEMVTAAVDLFLTGAR</sequence>
<dbReference type="RefSeq" id="WP_208715047.1">
    <property type="nucleotide sequence ID" value="NZ_CP024768.1"/>
</dbReference>
<dbReference type="SUPFAM" id="SSF46689">
    <property type="entry name" value="Homeodomain-like"/>
    <property type="match status" value="1"/>
</dbReference>
<dbReference type="PANTHER" id="PTHR30055:SF119">
    <property type="entry name" value="NALC"/>
    <property type="match status" value="1"/>
</dbReference>
<feature type="domain" description="HTH tetR-type" evidence="5">
    <location>
        <begin position="6"/>
        <end position="66"/>
    </location>
</feature>
<evidence type="ECO:0000256" key="4">
    <source>
        <dbReference type="PROSITE-ProRule" id="PRU00335"/>
    </source>
</evidence>
<reference evidence="6 7" key="1">
    <citation type="submission" date="2017-11" db="EMBL/GenBank/DDBJ databases">
        <title>Genome sequence of Pantoea cypripedii NE1.</title>
        <authorList>
            <person name="Nascimento F.X."/>
        </authorList>
    </citation>
    <scope>NUCLEOTIDE SEQUENCE [LARGE SCALE GENOMIC DNA]</scope>
    <source>
        <strain evidence="6 7">NE1</strain>
    </source>
</reference>
<evidence type="ECO:0000259" key="5">
    <source>
        <dbReference type="PROSITE" id="PS50977"/>
    </source>
</evidence>
<dbReference type="EMBL" id="CP024768">
    <property type="protein sequence ID" value="QGY29188.1"/>
    <property type="molecule type" value="Genomic_DNA"/>
</dbReference>
<accession>A0A6B9FYQ1</accession>
<keyword evidence="1" id="KW-0805">Transcription regulation</keyword>
<evidence type="ECO:0000256" key="1">
    <source>
        <dbReference type="ARBA" id="ARBA00023015"/>
    </source>
</evidence>
<dbReference type="InterPro" id="IPR039536">
    <property type="entry name" value="TetR_C_Proteobacteria"/>
</dbReference>
<keyword evidence="2 4" id="KW-0238">DNA-binding</keyword>
<evidence type="ECO:0000313" key="6">
    <source>
        <dbReference type="EMBL" id="QGY29188.1"/>
    </source>
</evidence>
<dbReference type="Gene3D" id="1.10.357.10">
    <property type="entry name" value="Tetracycline Repressor, domain 2"/>
    <property type="match status" value="1"/>
</dbReference>
<dbReference type="PROSITE" id="PS50977">
    <property type="entry name" value="HTH_TETR_2"/>
    <property type="match status" value="1"/>
</dbReference>
<name>A0A6B9FYQ1_PANCY</name>
<dbReference type="Pfam" id="PF00440">
    <property type="entry name" value="TetR_N"/>
    <property type="match status" value="1"/>
</dbReference>
<dbReference type="InterPro" id="IPR001647">
    <property type="entry name" value="HTH_TetR"/>
</dbReference>
<proteinExistence type="predicted"/>
<protein>
    <submittedName>
        <fullName evidence="6">TetR family transcriptional regulator</fullName>
    </submittedName>
</protein>
<dbReference type="GO" id="GO:0000976">
    <property type="term" value="F:transcription cis-regulatory region binding"/>
    <property type="evidence" value="ECO:0007669"/>
    <property type="project" value="TreeGrafter"/>
</dbReference>
<organism evidence="6 7">
    <name type="scientific">Pantoea cypripedii</name>
    <name type="common">Pectobacterium cypripedii</name>
    <name type="synonym">Erwinia cypripedii</name>
    <dbReference type="NCBI Taxonomy" id="55209"/>
    <lineage>
        <taxon>Bacteria</taxon>
        <taxon>Pseudomonadati</taxon>
        <taxon>Pseudomonadota</taxon>
        <taxon>Gammaproteobacteria</taxon>
        <taxon>Enterobacterales</taxon>
        <taxon>Erwiniaceae</taxon>
        <taxon>Pantoea</taxon>
    </lineage>
</organism>